<protein>
    <submittedName>
        <fullName evidence="2">Uncharacterized protein</fullName>
    </submittedName>
</protein>
<dbReference type="OrthoDB" id="2654042at2"/>
<proteinExistence type="predicted"/>
<accession>A0A2Z2K6F7</accession>
<feature type="compositionally biased region" description="Polar residues" evidence="1">
    <location>
        <begin position="1"/>
        <end position="11"/>
    </location>
</feature>
<sequence>MNMNNKTTNPEVDNKEEAVHPGEADNAQEPMSEENLNELLKAVHHNGLVALKMHFKEVEGQLVKLDAYGPVFVFHVKNDAGEVYSCGFFLRELIARFQSGNNPSVWMASFFVDLMKTEGGKALPQPAGSEDEAKAIIDNVLVPKCIAEITEEFAPEQIHAGLAWNEQFGPVFEAGFPAITAGNNVCAIPLHLLYTHLQLNRDPVELLLQGLYNIRKEHGME</sequence>
<evidence type="ECO:0000313" key="2">
    <source>
        <dbReference type="EMBL" id="ASA20394.1"/>
    </source>
</evidence>
<keyword evidence="3" id="KW-1185">Reference proteome</keyword>
<dbReference type="KEGG" id="pdh:B9T62_06005"/>
<organism evidence="2 3">
    <name type="scientific">Paenibacillus donghaensis</name>
    <dbReference type="NCBI Taxonomy" id="414771"/>
    <lineage>
        <taxon>Bacteria</taxon>
        <taxon>Bacillati</taxon>
        <taxon>Bacillota</taxon>
        <taxon>Bacilli</taxon>
        <taxon>Bacillales</taxon>
        <taxon>Paenibacillaceae</taxon>
        <taxon>Paenibacillus</taxon>
    </lineage>
</organism>
<evidence type="ECO:0000256" key="1">
    <source>
        <dbReference type="SAM" id="MobiDB-lite"/>
    </source>
</evidence>
<dbReference type="Proteomes" id="UP000249890">
    <property type="component" value="Chromosome"/>
</dbReference>
<name>A0A2Z2K6F7_9BACL</name>
<gene>
    <name evidence="2" type="ORF">B9T62_06005</name>
</gene>
<feature type="region of interest" description="Disordered" evidence="1">
    <location>
        <begin position="1"/>
        <end position="30"/>
    </location>
</feature>
<dbReference type="AlphaFoldDB" id="A0A2Z2K6F7"/>
<feature type="compositionally biased region" description="Basic and acidic residues" evidence="1">
    <location>
        <begin position="12"/>
        <end position="23"/>
    </location>
</feature>
<evidence type="ECO:0000313" key="3">
    <source>
        <dbReference type="Proteomes" id="UP000249890"/>
    </source>
</evidence>
<reference evidence="2 3" key="1">
    <citation type="submission" date="2017-06" db="EMBL/GenBank/DDBJ databases">
        <title>Complete genome sequence of Paenibacillus donghaensis KCTC 13049T isolated from East Sea sediment, South Korea.</title>
        <authorList>
            <person name="Jung B.K."/>
            <person name="Hong S.-J."/>
            <person name="Shin J.-H."/>
        </authorList>
    </citation>
    <scope>NUCLEOTIDE SEQUENCE [LARGE SCALE GENOMIC DNA]</scope>
    <source>
        <strain evidence="2 3">KCTC 13049</strain>
    </source>
</reference>
<dbReference type="EMBL" id="CP021780">
    <property type="protein sequence ID" value="ASA20394.1"/>
    <property type="molecule type" value="Genomic_DNA"/>
</dbReference>